<proteinExistence type="predicted"/>
<protein>
    <submittedName>
        <fullName evidence="2">Smr/MutS family protein</fullName>
    </submittedName>
</protein>
<dbReference type="Gene3D" id="3.30.1370.110">
    <property type="match status" value="1"/>
</dbReference>
<organism evidence="2 3">
    <name type="scientific">Anaeroselena agilis</name>
    <dbReference type="NCBI Taxonomy" id="3063788"/>
    <lineage>
        <taxon>Bacteria</taxon>
        <taxon>Bacillati</taxon>
        <taxon>Bacillota</taxon>
        <taxon>Negativicutes</taxon>
        <taxon>Acetonemataceae</taxon>
        <taxon>Anaeroselena</taxon>
    </lineage>
</organism>
<dbReference type="SUPFAM" id="SSF160443">
    <property type="entry name" value="SMR domain-like"/>
    <property type="match status" value="1"/>
</dbReference>
<dbReference type="Proteomes" id="UP001254848">
    <property type="component" value="Unassembled WGS sequence"/>
</dbReference>
<keyword evidence="3" id="KW-1185">Reference proteome</keyword>
<name>A0ABU3P1C9_9FIRM</name>
<dbReference type="RefSeq" id="WP_413781317.1">
    <property type="nucleotide sequence ID" value="NZ_JAUOZS010000001.1"/>
</dbReference>
<accession>A0ABU3P1C9</accession>
<gene>
    <name evidence="2" type="ORF">Q4T40_16525</name>
</gene>
<dbReference type="InterPro" id="IPR002625">
    <property type="entry name" value="Smr_dom"/>
</dbReference>
<reference evidence="2 3" key="1">
    <citation type="submission" date="2023-07" db="EMBL/GenBank/DDBJ databases">
        <title>The novel representative of Negativicutes class, Anaeroselena agilis gen. nov. sp. nov.</title>
        <authorList>
            <person name="Prokofeva M.I."/>
            <person name="Elcheninov A.G."/>
            <person name="Klyukina A."/>
            <person name="Kublanov I.V."/>
            <person name="Frolov E.N."/>
            <person name="Podosokorskaya O.A."/>
        </authorList>
    </citation>
    <scope>NUCLEOTIDE SEQUENCE [LARGE SCALE GENOMIC DNA]</scope>
    <source>
        <strain evidence="2 3">4137-cl</strain>
    </source>
</reference>
<comment type="caution">
    <text evidence="2">The sequence shown here is derived from an EMBL/GenBank/DDBJ whole genome shotgun (WGS) entry which is preliminary data.</text>
</comment>
<dbReference type="Pfam" id="PF01713">
    <property type="entry name" value="Smr"/>
    <property type="match status" value="1"/>
</dbReference>
<dbReference type="InterPro" id="IPR036063">
    <property type="entry name" value="Smr_dom_sf"/>
</dbReference>
<dbReference type="EMBL" id="JAUOZS010000001">
    <property type="protein sequence ID" value="MDT8902848.1"/>
    <property type="molecule type" value="Genomic_DNA"/>
</dbReference>
<sequence>MATKMVIINLELGMPSVEQATHRLGGELIRARAQGAKVVKIIHGYGSSGVGGKLRVGVRAALADRKRRGGIKEAVAGEDWSIFDAGARRILDAYPDLSRDRDFERGNAGITVVLL</sequence>
<evidence type="ECO:0000259" key="1">
    <source>
        <dbReference type="Pfam" id="PF01713"/>
    </source>
</evidence>
<feature type="domain" description="Smr" evidence="1">
    <location>
        <begin position="16"/>
        <end position="75"/>
    </location>
</feature>
<evidence type="ECO:0000313" key="3">
    <source>
        <dbReference type="Proteomes" id="UP001254848"/>
    </source>
</evidence>
<evidence type="ECO:0000313" key="2">
    <source>
        <dbReference type="EMBL" id="MDT8902848.1"/>
    </source>
</evidence>